<dbReference type="InterPro" id="IPR036259">
    <property type="entry name" value="MFS_trans_sf"/>
</dbReference>
<dbReference type="PROSITE" id="PS50850">
    <property type="entry name" value="MFS"/>
    <property type="match status" value="1"/>
</dbReference>
<accession>A0A8D4UV48</accession>
<dbReference type="InterPro" id="IPR011701">
    <property type="entry name" value="MFS"/>
</dbReference>
<dbReference type="Gene3D" id="1.20.1720.10">
    <property type="entry name" value="Multidrug resistance protein D"/>
    <property type="match status" value="1"/>
</dbReference>
<dbReference type="AlphaFoldDB" id="A0A8D4UV48"/>
<feature type="transmembrane region" description="Helical" evidence="9">
    <location>
        <begin position="38"/>
        <end position="60"/>
    </location>
</feature>
<dbReference type="PROSITE" id="PS00216">
    <property type="entry name" value="SUGAR_TRANSPORT_1"/>
    <property type="match status" value="1"/>
</dbReference>
<dbReference type="InterPro" id="IPR020846">
    <property type="entry name" value="MFS_dom"/>
</dbReference>
<feature type="transmembrane region" description="Helical" evidence="9">
    <location>
        <begin position="302"/>
        <end position="326"/>
    </location>
</feature>
<evidence type="ECO:0000256" key="3">
    <source>
        <dbReference type="ARBA" id="ARBA00007520"/>
    </source>
</evidence>
<evidence type="ECO:0000256" key="5">
    <source>
        <dbReference type="ARBA" id="ARBA00022475"/>
    </source>
</evidence>
<comment type="subcellular location">
    <subcellularLocation>
        <location evidence="1 9">Cell membrane</location>
        <topology evidence="1 9">Multi-pass membrane protein</topology>
    </subcellularLocation>
</comment>
<dbReference type="PANTHER" id="PTHR23502:SF132">
    <property type="entry name" value="POLYAMINE TRANSPORTER 2-RELATED"/>
    <property type="match status" value="1"/>
</dbReference>
<dbReference type="InterPro" id="IPR004812">
    <property type="entry name" value="Efflux_drug-R_Bcr/CmlA"/>
</dbReference>
<reference evidence="12" key="1">
    <citation type="submission" date="2019-05" db="EMBL/GenBank/DDBJ databases">
        <title>Complete genome sequencing of Dialister sp. strain 5BBH33.</title>
        <authorList>
            <person name="Sakamoto M."/>
            <person name="Murakami T."/>
            <person name="Mori H."/>
        </authorList>
    </citation>
    <scope>NUCLEOTIDE SEQUENCE [LARGE SCALE GENOMIC DNA]</scope>
    <source>
        <strain evidence="12">5BBH33</strain>
    </source>
</reference>
<dbReference type="InterPro" id="IPR005829">
    <property type="entry name" value="Sugar_transporter_CS"/>
</dbReference>
<dbReference type="Pfam" id="PF07690">
    <property type="entry name" value="MFS_1"/>
    <property type="match status" value="1"/>
</dbReference>
<keyword evidence="4 9" id="KW-0813">Transport</keyword>
<dbReference type="FunFam" id="1.20.1720.10:FF:000005">
    <property type="entry name" value="Bcr/CflA family efflux transporter"/>
    <property type="match status" value="1"/>
</dbReference>
<comment type="similarity">
    <text evidence="2 9">Belongs to the major facilitator superfamily. Bcr/CmlA family.</text>
</comment>
<dbReference type="KEGG" id="dho:Dia5BBH33_15140"/>
<feature type="transmembrane region" description="Helical" evidence="9">
    <location>
        <begin position="102"/>
        <end position="119"/>
    </location>
</feature>
<feature type="transmembrane region" description="Helical" evidence="9">
    <location>
        <begin position="247"/>
        <end position="266"/>
    </location>
</feature>
<dbReference type="GO" id="GO:1990961">
    <property type="term" value="P:xenobiotic detoxification by transmembrane export across the plasma membrane"/>
    <property type="evidence" value="ECO:0007669"/>
    <property type="project" value="InterPro"/>
</dbReference>
<dbReference type="PRINTS" id="PR01035">
    <property type="entry name" value="TCRTETA"/>
</dbReference>
<dbReference type="GO" id="GO:0005886">
    <property type="term" value="C:plasma membrane"/>
    <property type="evidence" value="ECO:0007669"/>
    <property type="project" value="UniProtKB-SubCell"/>
</dbReference>
<dbReference type="PANTHER" id="PTHR23502">
    <property type="entry name" value="MAJOR FACILITATOR SUPERFAMILY"/>
    <property type="match status" value="1"/>
</dbReference>
<evidence type="ECO:0000256" key="6">
    <source>
        <dbReference type="ARBA" id="ARBA00022692"/>
    </source>
</evidence>
<name>A0A8D4UV48_9FIRM</name>
<comment type="caution">
    <text evidence="9">Lacks conserved residue(s) required for the propagation of feature annotation.</text>
</comment>
<evidence type="ECO:0000313" key="11">
    <source>
        <dbReference type="EMBL" id="BBK25579.1"/>
    </source>
</evidence>
<evidence type="ECO:0000256" key="1">
    <source>
        <dbReference type="ARBA" id="ARBA00004651"/>
    </source>
</evidence>
<dbReference type="CDD" id="cd17320">
    <property type="entry name" value="MFS_MdfA_MDR_like"/>
    <property type="match status" value="1"/>
</dbReference>
<keyword evidence="8 9" id="KW-0472">Membrane</keyword>
<feature type="transmembrane region" description="Helical" evidence="9">
    <location>
        <begin position="72"/>
        <end position="96"/>
    </location>
</feature>
<feature type="transmembrane region" description="Helical" evidence="9">
    <location>
        <begin position="338"/>
        <end position="358"/>
    </location>
</feature>
<dbReference type="EMBL" id="AP019697">
    <property type="protein sequence ID" value="BBK25579.1"/>
    <property type="molecule type" value="Genomic_DNA"/>
</dbReference>
<organism evidence="11 12">
    <name type="scientific">Dialister hominis</name>
    <dbReference type="NCBI Taxonomy" id="2582419"/>
    <lineage>
        <taxon>Bacteria</taxon>
        <taxon>Bacillati</taxon>
        <taxon>Bacillota</taxon>
        <taxon>Negativicutes</taxon>
        <taxon>Veillonellales</taxon>
        <taxon>Veillonellaceae</taxon>
        <taxon>Dialister</taxon>
    </lineage>
</organism>
<gene>
    <name evidence="11" type="ORF">Dia5BBH33_15140</name>
</gene>
<comment type="similarity">
    <text evidence="3">Belongs to the major facilitator superfamily. TCR/Tet family.</text>
</comment>
<evidence type="ECO:0000256" key="7">
    <source>
        <dbReference type="ARBA" id="ARBA00022989"/>
    </source>
</evidence>
<feature type="transmembrane region" description="Helical" evidence="9">
    <location>
        <begin position="161"/>
        <end position="180"/>
    </location>
</feature>
<proteinExistence type="inferred from homology"/>
<dbReference type="SUPFAM" id="SSF103473">
    <property type="entry name" value="MFS general substrate transporter"/>
    <property type="match status" value="1"/>
</dbReference>
<keyword evidence="6 9" id="KW-0812">Transmembrane</keyword>
<feature type="transmembrane region" description="Helical" evidence="9">
    <location>
        <begin position="208"/>
        <end position="227"/>
    </location>
</feature>
<dbReference type="InterPro" id="IPR001958">
    <property type="entry name" value="Tet-R_TetA/multi-R_MdtG-like"/>
</dbReference>
<keyword evidence="5 9" id="KW-1003">Cell membrane</keyword>
<protein>
    <recommendedName>
        <fullName evidence="9">Bcr/CflA family efflux transporter</fullName>
    </recommendedName>
</protein>
<feature type="domain" description="Major facilitator superfamily (MFS) profile" evidence="10">
    <location>
        <begin position="7"/>
        <end position="389"/>
    </location>
</feature>
<evidence type="ECO:0000256" key="9">
    <source>
        <dbReference type="RuleBase" id="RU365088"/>
    </source>
</evidence>
<feature type="transmembrane region" description="Helical" evidence="9">
    <location>
        <begin position="278"/>
        <end position="296"/>
    </location>
</feature>
<sequence length="394" mass="42552">MNSLTFLTIFLGVMSAMAPLSTDMYLPSLPELSSYFSISTSMTQMTLTMTMIGMALGQIFGGPVSDRMGRKVPLFIGMGGFTIASAVCAVCTNIYVFLVFRFIMGLSGAFGIVISRAIARDVCEGPELMRFMAILMMVNGLAPIAAPVLGGQILLFTSWHGIFFVLTAVGIIQIMATMAYKETLKKTDRVRRFSHGFRAFGTLVKNRYFFGHCLVQCFVFGAFFSYIAGSSFLFQNIYHVTPQQYSYIFGGIGVGLMLVGALPARLAGTVREVVMLKYSILIPLIASFFLLAGIIVKAPIWYTIPVLFVTIVPLSVMGAASVSLALSRCGENAGSGSALIGFFSMILGGVMMPVVGIAGDQTALPMGIIMVVCYVLAVIMFYTRIAPAHAKEMK</sequence>
<dbReference type="OrthoDB" id="9800416at2"/>
<dbReference type="GO" id="GO:0042910">
    <property type="term" value="F:xenobiotic transmembrane transporter activity"/>
    <property type="evidence" value="ECO:0007669"/>
    <property type="project" value="InterPro"/>
</dbReference>
<evidence type="ECO:0000256" key="2">
    <source>
        <dbReference type="ARBA" id="ARBA00006236"/>
    </source>
</evidence>
<keyword evidence="12" id="KW-1185">Reference proteome</keyword>
<dbReference type="RefSeq" id="WP_144269427.1">
    <property type="nucleotide sequence ID" value="NZ_AP019697.1"/>
</dbReference>
<dbReference type="Proteomes" id="UP000320585">
    <property type="component" value="Chromosome"/>
</dbReference>
<keyword evidence="7 9" id="KW-1133">Transmembrane helix</keyword>
<evidence type="ECO:0000256" key="4">
    <source>
        <dbReference type="ARBA" id="ARBA00022448"/>
    </source>
</evidence>
<evidence type="ECO:0000313" key="12">
    <source>
        <dbReference type="Proteomes" id="UP000320585"/>
    </source>
</evidence>
<evidence type="ECO:0000256" key="8">
    <source>
        <dbReference type="ARBA" id="ARBA00023136"/>
    </source>
</evidence>
<dbReference type="NCBIfam" id="TIGR00710">
    <property type="entry name" value="efflux_Bcr_CflA"/>
    <property type="match status" value="1"/>
</dbReference>
<feature type="transmembrane region" description="Helical" evidence="9">
    <location>
        <begin position="131"/>
        <end position="155"/>
    </location>
</feature>
<feature type="transmembrane region" description="Helical" evidence="9">
    <location>
        <begin position="364"/>
        <end position="385"/>
    </location>
</feature>
<dbReference type="GeneID" id="92716740"/>
<evidence type="ECO:0000259" key="10">
    <source>
        <dbReference type="PROSITE" id="PS50850"/>
    </source>
</evidence>